<dbReference type="Proteomes" id="UP000198948">
    <property type="component" value="Unassembled WGS sequence"/>
</dbReference>
<gene>
    <name evidence="2" type="ORF">SAMN04488559_102198</name>
</gene>
<proteinExistence type="predicted"/>
<dbReference type="Pfam" id="PF19528">
    <property type="entry name" value="DUF6056"/>
    <property type="match status" value="1"/>
</dbReference>
<evidence type="ECO:0000313" key="3">
    <source>
        <dbReference type="Proteomes" id="UP000198948"/>
    </source>
</evidence>
<accession>A0A1H9QR76</accession>
<dbReference type="InterPro" id="IPR045691">
    <property type="entry name" value="DUF6056"/>
</dbReference>
<feature type="transmembrane region" description="Helical" evidence="1">
    <location>
        <begin position="160"/>
        <end position="176"/>
    </location>
</feature>
<keyword evidence="1" id="KW-0472">Membrane</keyword>
<dbReference type="RefSeq" id="WP_092650086.1">
    <property type="nucleotide sequence ID" value="NZ_FOHA01000002.1"/>
</dbReference>
<dbReference type="STRING" id="142588.SAMN04488559_102198"/>
<evidence type="ECO:0000256" key="1">
    <source>
        <dbReference type="SAM" id="Phobius"/>
    </source>
</evidence>
<feature type="transmembrane region" description="Helical" evidence="1">
    <location>
        <begin position="205"/>
        <end position="224"/>
    </location>
</feature>
<keyword evidence="1" id="KW-1133">Transmembrane helix</keyword>
<reference evidence="2 3" key="1">
    <citation type="submission" date="2016-10" db="EMBL/GenBank/DDBJ databases">
        <authorList>
            <person name="de Groot N.N."/>
        </authorList>
    </citation>
    <scope>NUCLEOTIDE SEQUENCE [LARGE SCALE GENOMIC DNA]</scope>
    <source>
        <strain evidence="2 3">DSM 13760</strain>
    </source>
</reference>
<keyword evidence="3" id="KW-1185">Reference proteome</keyword>
<feature type="transmembrane region" description="Helical" evidence="1">
    <location>
        <begin position="78"/>
        <end position="96"/>
    </location>
</feature>
<dbReference type="PROSITE" id="PS51257">
    <property type="entry name" value="PROKAR_LIPOPROTEIN"/>
    <property type="match status" value="1"/>
</dbReference>
<name>A0A1H9QR76_9LACT</name>
<organism evidence="2 3">
    <name type="scientific">Isobaculum melis</name>
    <dbReference type="NCBI Taxonomy" id="142588"/>
    <lineage>
        <taxon>Bacteria</taxon>
        <taxon>Bacillati</taxon>
        <taxon>Bacillota</taxon>
        <taxon>Bacilli</taxon>
        <taxon>Lactobacillales</taxon>
        <taxon>Carnobacteriaceae</taxon>
        <taxon>Isobaculum</taxon>
    </lineage>
</organism>
<dbReference type="EMBL" id="FOHA01000002">
    <property type="protein sequence ID" value="SER62243.1"/>
    <property type="molecule type" value="Genomic_DNA"/>
</dbReference>
<feature type="transmembrane region" description="Helical" evidence="1">
    <location>
        <begin position="327"/>
        <end position="345"/>
    </location>
</feature>
<feature type="transmembrane region" description="Helical" evidence="1">
    <location>
        <begin position="12"/>
        <end position="31"/>
    </location>
</feature>
<evidence type="ECO:0008006" key="4">
    <source>
        <dbReference type="Google" id="ProtNLM"/>
    </source>
</evidence>
<protein>
    <recommendedName>
        <fullName evidence="4">Glucosyl transferase GtrII</fullName>
    </recommendedName>
</protein>
<keyword evidence="1" id="KW-0812">Transmembrane</keyword>
<feature type="transmembrane region" description="Helical" evidence="1">
    <location>
        <begin position="297"/>
        <end position="315"/>
    </location>
</feature>
<feature type="transmembrane region" description="Helical" evidence="1">
    <location>
        <begin position="413"/>
        <end position="435"/>
    </location>
</feature>
<dbReference type="AlphaFoldDB" id="A0A1H9QR76"/>
<feature type="transmembrane region" description="Helical" evidence="1">
    <location>
        <begin position="264"/>
        <end position="285"/>
    </location>
</feature>
<sequence length="498" mass="57101">MSLVTKLKEKKAVLIMIALFAAMGCLVIMSTDDWFWGGTGGSYLLRHNFFDSSLDSANAIANGRYFGNIIEVFTTKRLIFRVLMYAVFGTSLVVLLKKLVGGSEKLYLAIFFLLILLPKDKIQQVFFWNAGFSNYVPSIVLVLLIFYLFKQYHLFEQKKLTAPLLIGMFVLSFAAQLFLENLTVYNVLLGFFLFIVSFKKSRKFLNYGLIHLLGAISGLVVMFTHPSYQYIFSNNDTYRSVPAGTDSNIIVRMLQTYIDAINDLLLMDNIWLNIILSGLCILLILKAKKHDKFGKGIIVFYAFSIGYFILNKYFAQVVFLGSVKLPLLNFFVSTTWILLLLVIIMRYVDNRKTSGRLSFYLISAFVIAGPFLLITPYPARSFFTSYIFFVLIILELLQEVLRNHQELQQDVTVWARIGTLLFTLITVTALVSMSANRYIYSRNLSHIQAVDQSGGGVVQMDALPFVYYYKDFNPNNNPDLFKDYYKISNELHYIYRAK</sequence>
<feature type="transmembrane region" description="Helical" evidence="1">
    <location>
        <begin position="357"/>
        <end position="377"/>
    </location>
</feature>
<evidence type="ECO:0000313" key="2">
    <source>
        <dbReference type="EMBL" id="SER62243.1"/>
    </source>
</evidence>
<feature type="transmembrane region" description="Helical" evidence="1">
    <location>
        <begin position="125"/>
        <end position="148"/>
    </location>
</feature>